<dbReference type="InterPro" id="IPR004374">
    <property type="entry name" value="PrfB"/>
</dbReference>
<dbReference type="Gene3D" id="3.30.160.20">
    <property type="match status" value="1"/>
</dbReference>
<evidence type="ECO:0000256" key="5">
    <source>
        <dbReference type="ARBA" id="ARBA00022917"/>
    </source>
</evidence>
<gene>
    <name evidence="6" type="primary">prfB</name>
    <name evidence="9" type="ORF">SAMN04488692_108110</name>
</gene>
<evidence type="ECO:0000256" key="1">
    <source>
        <dbReference type="ARBA" id="ARBA00002613"/>
    </source>
</evidence>
<evidence type="ECO:0000256" key="3">
    <source>
        <dbReference type="ARBA" id="ARBA00019192"/>
    </source>
</evidence>
<evidence type="ECO:0000256" key="7">
    <source>
        <dbReference type="SAM" id="Coils"/>
    </source>
</evidence>
<evidence type="ECO:0000256" key="6">
    <source>
        <dbReference type="HAMAP-Rule" id="MF_00094"/>
    </source>
</evidence>
<dbReference type="InterPro" id="IPR005139">
    <property type="entry name" value="PCRF"/>
</dbReference>
<dbReference type="STRING" id="321763.SAMN04488692_108110"/>
<keyword evidence="5 6" id="KW-0648">Protein biosynthesis</keyword>
<evidence type="ECO:0000256" key="4">
    <source>
        <dbReference type="ARBA" id="ARBA00022481"/>
    </source>
</evidence>
<feature type="coiled-coil region" evidence="7">
    <location>
        <begin position="20"/>
        <end position="50"/>
    </location>
</feature>
<evidence type="ECO:0000259" key="8">
    <source>
        <dbReference type="PROSITE" id="PS00745"/>
    </source>
</evidence>
<dbReference type="EMBL" id="FNGO01000008">
    <property type="protein sequence ID" value="SDL75307.1"/>
    <property type="molecule type" value="Genomic_DNA"/>
</dbReference>
<name>A0A1G9MN17_9FIRM</name>
<dbReference type="AlphaFoldDB" id="A0A1G9MN17"/>
<dbReference type="PANTHER" id="PTHR43116">
    <property type="entry name" value="PEPTIDE CHAIN RELEASE FACTOR 2"/>
    <property type="match status" value="1"/>
</dbReference>
<protein>
    <recommendedName>
        <fullName evidence="3 6">Peptide chain release factor 2</fullName>
        <shortName evidence="6">RF-2</shortName>
    </recommendedName>
</protein>
<dbReference type="InterPro" id="IPR000352">
    <property type="entry name" value="Pep_chain_release_fac_I"/>
</dbReference>
<dbReference type="NCBIfam" id="TIGR00020">
    <property type="entry name" value="prfB"/>
    <property type="match status" value="1"/>
</dbReference>
<evidence type="ECO:0000313" key="10">
    <source>
        <dbReference type="Proteomes" id="UP000199476"/>
    </source>
</evidence>
<dbReference type="Proteomes" id="UP000199476">
    <property type="component" value="Unassembled WGS sequence"/>
</dbReference>
<comment type="function">
    <text evidence="1 6">Peptide chain release factor 2 directs the termination of translation in response to the peptide chain termination codons UGA and UAA.</text>
</comment>
<reference evidence="9 10" key="1">
    <citation type="submission" date="2016-10" db="EMBL/GenBank/DDBJ databases">
        <authorList>
            <person name="de Groot N.N."/>
        </authorList>
    </citation>
    <scope>NUCLEOTIDE SEQUENCE [LARGE SCALE GENOMIC DNA]</scope>
    <source>
        <strain evidence="9 10">SLAS-1</strain>
    </source>
</reference>
<dbReference type="InterPro" id="IPR045853">
    <property type="entry name" value="Pep_chain_release_fac_I_sf"/>
</dbReference>
<proteinExistence type="inferred from homology"/>
<feature type="domain" description="Prokaryotic-type class I peptide chain release factors" evidence="8">
    <location>
        <begin position="204"/>
        <end position="220"/>
    </location>
</feature>
<dbReference type="Pfam" id="PF00472">
    <property type="entry name" value="RF-1"/>
    <property type="match status" value="1"/>
</dbReference>
<evidence type="ECO:0000313" key="9">
    <source>
        <dbReference type="EMBL" id="SDL75307.1"/>
    </source>
</evidence>
<comment type="similarity">
    <text evidence="2 6">Belongs to the prokaryotic/mitochondrial release factor family.</text>
</comment>
<dbReference type="GO" id="GO:0005737">
    <property type="term" value="C:cytoplasm"/>
    <property type="evidence" value="ECO:0007669"/>
    <property type="project" value="UniProtKB-SubCell"/>
</dbReference>
<dbReference type="SMART" id="SM00937">
    <property type="entry name" value="PCRF"/>
    <property type="match status" value="1"/>
</dbReference>
<dbReference type="Pfam" id="PF03462">
    <property type="entry name" value="PCRF"/>
    <property type="match status" value="1"/>
</dbReference>
<accession>A0A1G9MN17</accession>
<keyword evidence="7" id="KW-0175">Coiled coil</keyword>
<sequence>MNQPGFWDNNDKASDKAKKLDTIKSRINLIEELEENLEESQVLLELLEEGEDSVRGELEEKLAHFDELLSEVRLKLHFNGEYDNHNAIFSIHPGAGGTESQDWAEMLLRMYERWFEKMGFSTQTFDLLKGDEAGIKRVTILVEGEYAYGYLKGESGVHRLVRISPFDSSGRRHTSFASVDVLPEMDDEPEIDIDEGDLNIETYRASGAGGQHVNRTESAVRITHEPTGIVVQCQNERSQHKNKAMAMKILKTRLMELKRQQQADKIDELRGEHKKIAWGSQIRSYVFHPYNKIKDHRTDLEIGDVEKVMDGELNELIEAYLHHDNKRKNDDE</sequence>
<dbReference type="HAMAP" id="MF_00094">
    <property type="entry name" value="Rel_fac_2"/>
    <property type="match status" value="1"/>
</dbReference>
<feature type="modified residue" description="N5-methylglutamine" evidence="6">
    <location>
        <position position="211"/>
    </location>
</feature>
<dbReference type="GO" id="GO:0016149">
    <property type="term" value="F:translation release factor activity, codon specific"/>
    <property type="evidence" value="ECO:0007669"/>
    <property type="project" value="UniProtKB-UniRule"/>
</dbReference>
<comment type="PTM">
    <text evidence="6">Methylated by PrmC. Methylation increases the termination efficiency of RF2.</text>
</comment>
<keyword evidence="10" id="KW-1185">Reference proteome</keyword>
<dbReference type="PANTHER" id="PTHR43116:SF3">
    <property type="entry name" value="CLASS I PEPTIDE CHAIN RELEASE FACTOR"/>
    <property type="match status" value="1"/>
</dbReference>
<keyword evidence="4 6" id="KW-0488">Methylation</keyword>
<dbReference type="PROSITE" id="PS00745">
    <property type="entry name" value="RF_PROK_I"/>
    <property type="match status" value="1"/>
</dbReference>
<organism evidence="9 10">
    <name type="scientific">Halarsenatibacter silvermanii</name>
    <dbReference type="NCBI Taxonomy" id="321763"/>
    <lineage>
        <taxon>Bacteria</taxon>
        <taxon>Bacillati</taxon>
        <taxon>Bacillota</taxon>
        <taxon>Clostridia</taxon>
        <taxon>Halanaerobiales</taxon>
        <taxon>Halarsenatibacteraceae</taxon>
        <taxon>Halarsenatibacter</taxon>
    </lineage>
</organism>
<dbReference type="Gene3D" id="1.20.58.410">
    <property type="entry name" value="Release factor"/>
    <property type="match status" value="1"/>
</dbReference>
<evidence type="ECO:0000256" key="2">
    <source>
        <dbReference type="ARBA" id="ARBA00010835"/>
    </source>
</evidence>
<dbReference type="Gene3D" id="3.30.70.1660">
    <property type="match status" value="1"/>
</dbReference>
<dbReference type="FunFam" id="3.30.160.20:FF:000010">
    <property type="entry name" value="Peptide chain release factor 2"/>
    <property type="match status" value="1"/>
</dbReference>
<comment type="subcellular location">
    <subcellularLocation>
        <location evidence="6">Cytoplasm</location>
    </subcellularLocation>
</comment>
<keyword evidence="6" id="KW-0963">Cytoplasm</keyword>
<dbReference type="SUPFAM" id="SSF75620">
    <property type="entry name" value="Release factor"/>
    <property type="match status" value="1"/>
</dbReference>